<evidence type="ECO:0000313" key="1">
    <source>
        <dbReference type="EMBL" id="SEO60292.1"/>
    </source>
</evidence>
<dbReference type="RefSeq" id="WP_091173570.1">
    <property type="nucleotide sequence ID" value="NZ_CBCSFM010000008.1"/>
</dbReference>
<protein>
    <submittedName>
        <fullName evidence="1">Uncharacterized protein</fullName>
    </submittedName>
</protein>
<gene>
    <name evidence="1" type="ORF">SAMN04487942_3171</name>
</gene>
<evidence type="ECO:0000313" key="2">
    <source>
        <dbReference type="Proteomes" id="UP000198657"/>
    </source>
</evidence>
<dbReference type="STRING" id="604089.SAMN04487942_3171"/>
<dbReference type="OrthoDB" id="1261979at2"/>
<proteinExistence type="predicted"/>
<keyword evidence="2" id="KW-1185">Reference proteome</keyword>
<sequence>MKSTLKLKPIIVTPIAIGQNIPASLVKAPVNDFSRPIAPLITAEYIKDAVNFRIVVFIDSNNTKAPTLGVASNNTDFYLQYDSREEVPKSYTAWYIDVFYTCKYVDKVTVYNNDIDPVTSRGTETTVQQG</sequence>
<dbReference type="EMBL" id="FODN01000009">
    <property type="protein sequence ID" value="SEO60292.1"/>
    <property type="molecule type" value="Genomic_DNA"/>
</dbReference>
<accession>A0A1H8R1J9</accession>
<dbReference type="AlphaFoldDB" id="A0A1H8R1J9"/>
<name>A0A1H8R1J9_9FLAO</name>
<reference evidence="2" key="1">
    <citation type="submission" date="2016-10" db="EMBL/GenBank/DDBJ databases">
        <authorList>
            <person name="Varghese N."/>
            <person name="Submissions S."/>
        </authorList>
    </citation>
    <scope>NUCLEOTIDE SEQUENCE [LARGE SCALE GENOMIC DNA]</scope>
    <source>
        <strain evidence="2">CGMCC 1.8704</strain>
    </source>
</reference>
<dbReference type="Proteomes" id="UP000198657">
    <property type="component" value="Unassembled WGS sequence"/>
</dbReference>
<organism evidence="1 2">
    <name type="scientific">Flavobacterium sinopsychrotolerans</name>
    <dbReference type="NCBI Taxonomy" id="604089"/>
    <lineage>
        <taxon>Bacteria</taxon>
        <taxon>Pseudomonadati</taxon>
        <taxon>Bacteroidota</taxon>
        <taxon>Flavobacteriia</taxon>
        <taxon>Flavobacteriales</taxon>
        <taxon>Flavobacteriaceae</taxon>
        <taxon>Flavobacterium</taxon>
    </lineage>
</organism>